<name>A0ABV6P467_9ACTN</name>
<proteinExistence type="predicted"/>
<keyword evidence="7" id="KW-0808">Transferase</keyword>
<dbReference type="EMBL" id="JBHLUE010000026">
    <property type="protein sequence ID" value="MFC0567825.1"/>
    <property type="molecule type" value="Genomic_DNA"/>
</dbReference>
<dbReference type="InterPro" id="IPR013749">
    <property type="entry name" value="PM/HMP-P_kinase-1"/>
</dbReference>
<comment type="function">
    <text evidence="3">Catalyzes the phosphorylation of hydroxymethylpyrimidine phosphate (HMP-P) to HMP-PP, and of HMP to HMP-P.</text>
</comment>
<gene>
    <name evidence="7" type="primary">thiD</name>
    <name evidence="7" type="ORF">ACFFHU_27250</name>
</gene>
<evidence type="ECO:0000256" key="4">
    <source>
        <dbReference type="ARBA" id="ARBA00004769"/>
    </source>
</evidence>
<keyword evidence="8" id="KW-1185">Reference proteome</keyword>
<dbReference type="Proteomes" id="UP001589894">
    <property type="component" value="Unassembled WGS sequence"/>
</dbReference>
<dbReference type="RefSeq" id="WP_377343169.1">
    <property type="nucleotide sequence ID" value="NZ_JBHLUE010000026.1"/>
</dbReference>
<keyword evidence="5" id="KW-0784">Thiamine biosynthesis</keyword>
<evidence type="ECO:0000256" key="1">
    <source>
        <dbReference type="ARBA" id="ARBA00000151"/>
    </source>
</evidence>
<feature type="domain" description="Pyridoxamine kinase/Phosphomethylpyrimidine kinase" evidence="6">
    <location>
        <begin position="21"/>
        <end position="270"/>
    </location>
</feature>
<dbReference type="GO" id="GO:0008902">
    <property type="term" value="F:hydroxymethylpyrimidine kinase activity"/>
    <property type="evidence" value="ECO:0007669"/>
    <property type="project" value="UniProtKB-EC"/>
</dbReference>
<dbReference type="GO" id="GO:0008972">
    <property type="term" value="F:phosphomethylpyrimidine kinase activity"/>
    <property type="evidence" value="ECO:0007669"/>
    <property type="project" value="UniProtKB-EC"/>
</dbReference>
<dbReference type="NCBIfam" id="TIGR00097">
    <property type="entry name" value="HMP-P_kinase"/>
    <property type="match status" value="1"/>
</dbReference>
<comment type="pathway">
    <text evidence="4">Cofactor biosynthesis; thiamine diphosphate biosynthesis; 4-amino-2-methyl-5-diphosphomethylpyrimidine from 5-amino-1-(5-phospho-D-ribosyl)imidazole: step 3/3.</text>
</comment>
<dbReference type="SUPFAM" id="SSF53613">
    <property type="entry name" value="Ribokinase-like"/>
    <property type="match status" value="1"/>
</dbReference>
<evidence type="ECO:0000256" key="2">
    <source>
        <dbReference type="ARBA" id="ARBA00000565"/>
    </source>
</evidence>
<dbReference type="InterPro" id="IPR004399">
    <property type="entry name" value="HMP/HMP-P_kinase_dom"/>
</dbReference>
<comment type="catalytic activity">
    <reaction evidence="2">
        <text>4-amino-2-methyl-5-(phosphooxymethyl)pyrimidine + ATP = 4-amino-2-methyl-5-(diphosphooxymethyl)pyrimidine + ADP</text>
        <dbReference type="Rhea" id="RHEA:19893"/>
        <dbReference type="ChEBI" id="CHEBI:30616"/>
        <dbReference type="ChEBI" id="CHEBI:57841"/>
        <dbReference type="ChEBI" id="CHEBI:58354"/>
        <dbReference type="ChEBI" id="CHEBI:456216"/>
        <dbReference type="EC" id="2.7.4.7"/>
    </reaction>
</comment>
<comment type="caution">
    <text evidence="7">The sequence shown here is derived from an EMBL/GenBank/DDBJ whole genome shotgun (WGS) entry which is preliminary data.</text>
</comment>
<dbReference type="EC" id="2.7.4.7" evidence="7"/>
<organism evidence="7 8">
    <name type="scientific">Plantactinospora siamensis</name>
    <dbReference type="NCBI Taxonomy" id="555372"/>
    <lineage>
        <taxon>Bacteria</taxon>
        <taxon>Bacillati</taxon>
        <taxon>Actinomycetota</taxon>
        <taxon>Actinomycetes</taxon>
        <taxon>Micromonosporales</taxon>
        <taxon>Micromonosporaceae</taxon>
        <taxon>Plantactinospora</taxon>
    </lineage>
</organism>
<protein>
    <submittedName>
        <fullName evidence="7">Bifunctional hydroxymethylpyrimidine kinase/phosphomethylpyrimidine kinase</fullName>
        <ecNumber evidence="7">2.7.1.49</ecNumber>
        <ecNumber evidence="7">2.7.4.7</ecNumber>
    </submittedName>
</protein>
<dbReference type="PANTHER" id="PTHR20858">
    <property type="entry name" value="PHOSPHOMETHYLPYRIMIDINE KINASE"/>
    <property type="match status" value="1"/>
</dbReference>
<evidence type="ECO:0000313" key="8">
    <source>
        <dbReference type="Proteomes" id="UP001589894"/>
    </source>
</evidence>
<dbReference type="Gene3D" id="3.40.1190.20">
    <property type="match status" value="1"/>
</dbReference>
<evidence type="ECO:0000256" key="5">
    <source>
        <dbReference type="ARBA" id="ARBA00022977"/>
    </source>
</evidence>
<dbReference type="CDD" id="cd01169">
    <property type="entry name" value="HMPP_kinase"/>
    <property type="match status" value="1"/>
</dbReference>
<dbReference type="EC" id="2.7.1.49" evidence="7"/>
<accession>A0ABV6P467</accession>
<reference evidence="7 8" key="1">
    <citation type="submission" date="2024-09" db="EMBL/GenBank/DDBJ databases">
        <authorList>
            <person name="Sun Q."/>
            <person name="Mori K."/>
        </authorList>
    </citation>
    <scope>NUCLEOTIDE SEQUENCE [LARGE SCALE GENOMIC DNA]</scope>
    <source>
        <strain evidence="7 8">TBRC 2205</strain>
    </source>
</reference>
<dbReference type="PANTHER" id="PTHR20858:SF17">
    <property type="entry name" value="HYDROXYMETHYLPYRIMIDINE_PHOSPHOMETHYLPYRIMIDINE KINASE THI20-RELATED"/>
    <property type="match status" value="1"/>
</dbReference>
<evidence type="ECO:0000259" key="6">
    <source>
        <dbReference type="Pfam" id="PF08543"/>
    </source>
</evidence>
<sequence>MNAAANSAANPPVALTIAGSDSGGGAGIQADLKTFAALGVFGASAVTALTAQNTAAVRGVHPTPAPFVLAQVEAVLDDLPVAAVKTGMLATAEIVRTVAGLAAAGRLPRLVVDPVMVSSSGHRLLEPDAERRYVEELLPHAQVLTPNLREAEVLLGRRIGTLAEQRAAAADLAALGPATVVVKGGHSVSDTPGEAVDVLWHRGAARELRSRRVEGGNNHGSGCSFASAIAALLARGRPVEAAVTEAKAYIWTAIRGAAGWSLGAGHGPLDHFGWASGPAPG</sequence>
<comment type="catalytic activity">
    <reaction evidence="1">
        <text>4-amino-5-hydroxymethyl-2-methylpyrimidine + ATP = 4-amino-2-methyl-5-(phosphooxymethyl)pyrimidine + ADP + H(+)</text>
        <dbReference type="Rhea" id="RHEA:23096"/>
        <dbReference type="ChEBI" id="CHEBI:15378"/>
        <dbReference type="ChEBI" id="CHEBI:16892"/>
        <dbReference type="ChEBI" id="CHEBI:30616"/>
        <dbReference type="ChEBI" id="CHEBI:58354"/>
        <dbReference type="ChEBI" id="CHEBI:456216"/>
        <dbReference type="EC" id="2.7.1.49"/>
    </reaction>
</comment>
<dbReference type="InterPro" id="IPR029056">
    <property type="entry name" value="Ribokinase-like"/>
</dbReference>
<keyword evidence="7" id="KW-0418">Kinase</keyword>
<evidence type="ECO:0000313" key="7">
    <source>
        <dbReference type="EMBL" id="MFC0567825.1"/>
    </source>
</evidence>
<dbReference type="Pfam" id="PF08543">
    <property type="entry name" value="Phos_pyr_kin"/>
    <property type="match status" value="1"/>
</dbReference>
<evidence type="ECO:0000256" key="3">
    <source>
        <dbReference type="ARBA" id="ARBA00003848"/>
    </source>
</evidence>